<organism evidence="1 2">
    <name type="scientific">Arabidopsis suecica</name>
    <name type="common">Swedish thale-cress</name>
    <name type="synonym">Cardaminopsis suecica</name>
    <dbReference type="NCBI Taxonomy" id="45249"/>
    <lineage>
        <taxon>Eukaryota</taxon>
        <taxon>Viridiplantae</taxon>
        <taxon>Streptophyta</taxon>
        <taxon>Embryophyta</taxon>
        <taxon>Tracheophyta</taxon>
        <taxon>Spermatophyta</taxon>
        <taxon>Magnoliopsida</taxon>
        <taxon>eudicotyledons</taxon>
        <taxon>Gunneridae</taxon>
        <taxon>Pentapetalae</taxon>
        <taxon>rosids</taxon>
        <taxon>malvids</taxon>
        <taxon>Brassicales</taxon>
        <taxon>Brassicaceae</taxon>
        <taxon>Camelineae</taxon>
        <taxon>Arabidopsis</taxon>
    </lineage>
</organism>
<accession>A0A8T2CKU4</accession>
<sequence>MAYETNEVREVKVHIACPTVNLRYLLGRNQKNIEKIRGDSNAQISLSPYPGYSCVTVSAQEKFNSVSDSFFAAVFLLPHCRTPLANGGYYVAVLVEENVFNPNWLDPSGKFRINRKSGFLPNSAPHLASVPVSQIGRHYHLQISGTMDEVRHAFCAILHQLRRDVFRLV</sequence>
<dbReference type="EMBL" id="JAEFBJ010000006">
    <property type="protein sequence ID" value="KAG7600169.1"/>
    <property type="molecule type" value="Genomic_DNA"/>
</dbReference>
<name>A0A8T2CKU4_ARASU</name>
<reference evidence="1 2" key="1">
    <citation type="submission" date="2020-12" db="EMBL/GenBank/DDBJ databases">
        <title>Concerted genomic and epigenomic changes stabilize Arabidopsis allopolyploids.</title>
        <authorList>
            <person name="Chen Z."/>
        </authorList>
    </citation>
    <scope>NUCLEOTIDE SEQUENCE [LARGE SCALE GENOMIC DNA]</scope>
    <source>
        <strain evidence="1">As9502</strain>
        <tissue evidence="1">Leaf</tissue>
    </source>
</reference>
<evidence type="ECO:0000313" key="1">
    <source>
        <dbReference type="EMBL" id="KAG7600169.1"/>
    </source>
</evidence>
<dbReference type="Proteomes" id="UP000694251">
    <property type="component" value="Chromosome 6"/>
</dbReference>
<keyword evidence="2" id="KW-1185">Reference proteome</keyword>
<comment type="caution">
    <text evidence="1">The sequence shown here is derived from an EMBL/GenBank/DDBJ whole genome shotgun (WGS) entry which is preliminary data.</text>
</comment>
<evidence type="ECO:0000313" key="2">
    <source>
        <dbReference type="Proteomes" id="UP000694251"/>
    </source>
</evidence>
<dbReference type="AlphaFoldDB" id="A0A8T2CKU4"/>
<protein>
    <submittedName>
        <fullName evidence="1">K Homology domain type 1 superfamily</fullName>
    </submittedName>
</protein>
<gene>
    <name evidence="1" type="ORF">ISN44_As06g042960</name>
</gene>
<proteinExistence type="predicted"/>